<dbReference type="Pfam" id="PF11931">
    <property type="entry name" value="SF3a60_Prp9_C"/>
    <property type="match status" value="1"/>
</dbReference>
<dbReference type="InterPro" id="IPR024598">
    <property type="entry name" value="SF3a60/Prp9_C"/>
</dbReference>
<evidence type="ECO:0000256" key="1">
    <source>
        <dbReference type="ARBA" id="ARBA00004123"/>
    </source>
</evidence>
<dbReference type="Gene3D" id="3.30.160.60">
    <property type="entry name" value="Classic Zinc Finger"/>
    <property type="match status" value="1"/>
</dbReference>
<protein>
    <submittedName>
        <fullName evidence="9">Pre-mRNA-splicing factor Prp9p</fullName>
    </submittedName>
</protein>
<feature type="region of interest" description="Disordered" evidence="7">
    <location>
        <begin position="353"/>
        <end position="397"/>
    </location>
</feature>
<keyword evidence="5" id="KW-0862">Zinc</keyword>
<sequence length="515" mass="59232">MSGYLESQRSVLEELETIENALASRFKRNPQLLPTSLVNNIPIIPSFKKRSHQETILQQHEVKYFVSKYKELAEGSFDVDKKQHKNQDVLQDELKRLDDPRFEFKEFDSLLSSIRQHHELYPDTNNEDISQVYKMFSSGGPISQEEGPRRAKRRYVLSVAAEAQINPDTLFSPAEEYGKYLDLTQFYDRYRTLSKDSELTYVDYLTKFETLKVQDESYLEDLKEYLESFLSRSQPFLDLNEVSIKMDKKVEQDLAEDTSSDATVDGAVNDKGEIFCLACDKWFTKESVYKGHLTGKKHLKNLKKSDSVVNTKPLTAVVLLKVQYLASHLNQIKLDTIANIERLASLTERERMIEDSATRTEENELTAVESDDDQDSNPQDDDDDDDDDAYGFKNLPVGADGQPMPFWLYKLQGYNKSYDCEICGNVTYKGRAVFNKHFSSAKHQQGLKCLGITDEYLSLFKSIVSIDEAVELWRGVKKEKRIREGDTENAVEVEDSEGNVMSEKDYLELKKQGLL</sequence>
<feature type="domain" description="Matrin-type" evidence="8">
    <location>
        <begin position="418"/>
        <end position="449"/>
    </location>
</feature>
<dbReference type="PANTHER" id="PTHR12786:SF2">
    <property type="entry name" value="SPLICING FACTOR 3A SUBUNIT 3"/>
    <property type="match status" value="1"/>
</dbReference>
<dbReference type="PROSITE" id="PS00028">
    <property type="entry name" value="ZINC_FINGER_C2H2_1"/>
    <property type="match status" value="1"/>
</dbReference>
<keyword evidence="4" id="KW-0863">Zinc-finger</keyword>
<dbReference type="SUPFAM" id="SSF57667">
    <property type="entry name" value="beta-beta-alpha zinc fingers"/>
    <property type="match status" value="1"/>
</dbReference>
<dbReference type="SMART" id="SM00355">
    <property type="entry name" value="ZnF_C2H2"/>
    <property type="match status" value="2"/>
</dbReference>
<evidence type="ECO:0000256" key="5">
    <source>
        <dbReference type="ARBA" id="ARBA00022833"/>
    </source>
</evidence>
<dbReference type="SMART" id="SM00451">
    <property type="entry name" value="ZnF_U1"/>
    <property type="match status" value="2"/>
</dbReference>
<comment type="subcellular location">
    <subcellularLocation>
        <location evidence="1">Nucleus</location>
    </subcellularLocation>
</comment>
<proteinExistence type="inferred from homology"/>
<keyword evidence="6" id="KW-0539">Nucleus</keyword>
<evidence type="ECO:0000256" key="6">
    <source>
        <dbReference type="ARBA" id="ARBA00023242"/>
    </source>
</evidence>
<evidence type="ECO:0000256" key="3">
    <source>
        <dbReference type="ARBA" id="ARBA00022723"/>
    </source>
</evidence>
<evidence type="ECO:0000256" key="2">
    <source>
        <dbReference type="ARBA" id="ARBA00008776"/>
    </source>
</evidence>
<dbReference type="Pfam" id="PF12171">
    <property type="entry name" value="zf-C2H2_jaz"/>
    <property type="match status" value="1"/>
</dbReference>
<dbReference type="InterPro" id="IPR031774">
    <property type="entry name" value="SF3A3_dom"/>
</dbReference>
<keyword evidence="10" id="KW-1185">Reference proteome</keyword>
<dbReference type="PROSITE" id="PS50171">
    <property type="entry name" value="ZF_MATRIN"/>
    <property type="match status" value="1"/>
</dbReference>
<dbReference type="Pfam" id="PF16958">
    <property type="entry name" value="PRP9_N"/>
    <property type="match status" value="1"/>
</dbReference>
<feature type="compositionally biased region" description="Acidic residues" evidence="7">
    <location>
        <begin position="369"/>
        <end position="389"/>
    </location>
</feature>
<evidence type="ECO:0000256" key="4">
    <source>
        <dbReference type="ARBA" id="ARBA00022771"/>
    </source>
</evidence>
<evidence type="ECO:0000313" key="9">
    <source>
        <dbReference type="EMBL" id="CAK7917025.1"/>
    </source>
</evidence>
<dbReference type="InterPro" id="IPR036236">
    <property type="entry name" value="Znf_C2H2_sf"/>
</dbReference>
<dbReference type="InterPro" id="IPR000690">
    <property type="entry name" value="Matrin/U1-C_Znf_C2H2"/>
</dbReference>
<organism evidence="9 10">
    <name type="scientific">[Candida] anglica</name>
    <dbReference type="NCBI Taxonomy" id="148631"/>
    <lineage>
        <taxon>Eukaryota</taxon>
        <taxon>Fungi</taxon>
        <taxon>Dikarya</taxon>
        <taxon>Ascomycota</taxon>
        <taxon>Saccharomycotina</taxon>
        <taxon>Pichiomycetes</taxon>
        <taxon>Debaryomycetaceae</taxon>
        <taxon>Kurtzmaniella</taxon>
    </lineage>
</organism>
<dbReference type="InterPro" id="IPR022755">
    <property type="entry name" value="Znf_C2H2_jaz"/>
</dbReference>
<dbReference type="Proteomes" id="UP001497600">
    <property type="component" value="Chromosome G"/>
</dbReference>
<dbReference type="InterPro" id="IPR013087">
    <property type="entry name" value="Znf_C2H2_type"/>
</dbReference>
<feature type="compositionally biased region" description="Basic and acidic residues" evidence="7">
    <location>
        <begin position="353"/>
        <end position="362"/>
    </location>
</feature>
<evidence type="ECO:0000259" key="8">
    <source>
        <dbReference type="PROSITE" id="PS50171"/>
    </source>
</evidence>
<dbReference type="PANTHER" id="PTHR12786">
    <property type="entry name" value="SPLICING FACTOR SF3A-RELATED"/>
    <property type="match status" value="1"/>
</dbReference>
<evidence type="ECO:0000256" key="7">
    <source>
        <dbReference type="SAM" id="MobiDB-lite"/>
    </source>
</evidence>
<name>A0ABP0ELK9_9ASCO</name>
<reference evidence="9 10" key="1">
    <citation type="submission" date="2024-01" db="EMBL/GenBank/DDBJ databases">
        <authorList>
            <consortium name="Genoscope - CEA"/>
            <person name="William W."/>
        </authorList>
    </citation>
    <scope>NUCLEOTIDE SEQUENCE [LARGE SCALE GENOMIC DNA]</scope>
    <source>
        <strain evidence="9 10">29B2s-10</strain>
    </source>
</reference>
<dbReference type="Pfam" id="PF16837">
    <property type="entry name" value="SF3A3"/>
    <property type="match status" value="1"/>
</dbReference>
<accession>A0ABP0ELK9</accession>
<dbReference type="InterPro" id="IPR031590">
    <property type="entry name" value="PRP9_N"/>
</dbReference>
<dbReference type="EMBL" id="OZ004259">
    <property type="protein sequence ID" value="CAK7917025.1"/>
    <property type="molecule type" value="Genomic_DNA"/>
</dbReference>
<dbReference type="InterPro" id="IPR051421">
    <property type="entry name" value="RNA_Proc_DNA_Dmg_Regulator"/>
</dbReference>
<comment type="similarity">
    <text evidence="2">Belongs to the SF3A3 family.</text>
</comment>
<evidence type="ECO:0000313" key="10">
    <source>
        <dbReference type="Proteomes" id="UP001497600"/>
    </source>
</evidence>
<keyword evidence="3" id="KW-0479">Metal-binding</keyword>
<dbReference type="InterPro" id="IPR003604">
    <property type="entry name" value="Matrin/U1-like-C_Znf_C2H2"/>
</dbReference>
<gene>
    <name evidence="9" type="primary">PRP9</name>
    <name evidence="9" type="ORF">CAAN4_G06590</name>
</gene>